<dbReference type="AlphaFoldDB" id="A0A178ZDQ1"/>
<evidence type="ECO:0000256" key="5">
    <source>
        <dbReference type="ARBA" id="ARBA00023163"/>
    </source>
</evidence>
<evidence type="ECO:0000256" key="1">
    <source>
        <dbReference type="ARBA" id="ARBA00022723"/>
    </source>
</evidence>
<dbReference type="RefSeq" id="XP_018691301.1">
    <property type="nucleotide sequence ID" value="XM_018840180.1"/>
</dbReference>
<feature type="region of interest" description="Disordered" evidence="7">
    <location>
        <begin position="61"/>
        <end position="115"/>
    </location>
</feature>
<evidence type="ECO:0000313" key="9">
    <source>
        <dbReference type="EMBL" id="OAP57934.1"/>
    </source>
</evidence>
<protein>
    <recommendedName>
        <fullName evidence="8">Xylanolytic transcriptional activator regulatory domain-containing protein</fullName>
    </recommendedName>
</protein>
<evidence type="ECO:0000259" key="8">
    <source>
        <dbReference type="SMART" id="SM00906"/>
    </source>
</evidence>
<comment type="caution">
    <text evidence="9">The sequence shown here is derived from an EMBL/GenBank/DDBJ whole genome shotgun (WGS) entry which is preliminary data.</text>
</comment>
<organism evidence="9 10">
    <name type="scientific">Fonsecaea erecta</name>
    <dbReference type="NCBI Taxonomy" id="1367422"/>
    <lineage>
        <taxon>Eukaryota</taxon>
        <taxon>Fungi</taxon>
        <taxon>Dikarya</taxon>
        <taxon>Ascomycota</taxon>
        <taxon>Pezizomycotina</taxon>
        <taxon>Eurotiomycetes</taxon>
        <taxon>Chaetothyriomycetidae</taxon>
        <taxon>Chaetothyriales</taxon>
        <taxon>Herpotrichiellaceae</taxon>
        <taxon>Fonsecaea</taxon>
    </lineage>
</organism>
<keyword evidence="4" id="KW-0238">DNA-binding</keyword>
<feature type="compositionally biased region" description="Basic and acidic residues" evidence="7">
    <location>
        <begin position="94"/>
        <end position="105"/>
    </location>
</feature>
<sequence length="646" mass="71854">MRQQETLLQLLLSKKRQCVYRVQSPKTRLVSIALGKEELADIIRSLKSVSPREATTLLSTITLSDEGTVQQPGSSTNNPSPSATVPKFSPDHSASGEDSRGRNSTDSDTFDMSPFLSLGDQGNLDSFKPSSALQAVTRPPGQALAPDDLAHVQNKLIANAVLSRQREHEIYSCLVEMDGAPVELAIHLLNLHWTRQHHTFLLTYRPVIMPDVLQGGPFASKFLLNAIFACSAKFSTWPEIRDDPNDLLTAGGQYLRRCDELLREGLLVEPSMPIIIGLLLLGSTFNAQGKTSKGWLYTGYALRMLYDLGLQTDRKATFENAEEIELRCRDFWGAFICDKLQSLYMGRPIAIHLRDACVSPQLLDTLKENEPWVRTWITVRPELSKIMTQIINKSYVINAAPSSARASLEGTDTSMGRWKSRLPSEVQFDPLSDFSKSVQCYAPNVLNLHCIYHALVVLLHRPFVAVGHLRAAAGQTNSWKNYALFVACTIHARNAAAFDSTMGFEHSYLLHSSLKCLEDLTIPNAGVSRPINIIRRPMTRMGVSQGTPSVYDSLAISYPSNNVDNAEDQNSASCQAISLLTSTAQNTDTRTNNPQGDPQQRFLTMANWSPSRDMFQNDLLYGFVDENSDHFEMSFTFNCRGNPTTK</sequence>
<name>A0A178ZDQ1_9EURO</name>
<keyword evidence="1" id="KW-0479">Metal-binding</keyword>
<evidence type="ECO:0000256" key="4">
    <source>
        <dbReference type="ARBA" id="ARBA00023125"/>
    </source>
</evidence>
<dbReference type="EMBL" id="LVYI01000007">
    <property type="protein sequence ID" value="OAP57934.1"/>
    <property type="molecule type" value="Genomic_DNA"/>
</dbReference>
<dbReference type="OrthoDB" id="4161332at2759"/>
<dbReference type="Proteomes" id="UP000078343">
    <property type="component" value="Unassembled WGS sequence"/>
</dbReference>
<dbReference type="PANTHER" id="PTHR31313">
    <property type="entry name" value="TY1 ENHANCER ACTIVATOR"/>
    <property type="match status" value="1"/>
</dbReference>
<keyword evidence="2" id="KW-0862">Zinc</keyword>
<keyword evidence="10" id="KW-1185">Reference proteome</keyword>
<dbReference type="GO" id="GO:0003677">
    <property type="term" value="F:DNA binding"/>
    <property type="evidence" value="ECO:0007669"/>
    <property type="project" value="UniProtKB-KW"/>
</dbReference>
<dbReference type="GO" id="GO:0008270">
    <property type="term" value="F:zinc ion binding"/>
    <property type="evidence" value="ECO:0007669"/>
    <property type="project" value="InterPro"/>
</dbReference>
<keyword evidence="3" id="KW-0805">Transcription regulation</keyword>
<dbReference type="SMART" id="SM00906">
    <property type="entry name" value="Fungal_trans"/>
    <property type="match status" value="1"/>
</dbReference>
<accession>A0A178ZDQ1</accession>
<gene>
    <name evidence="9" type="ORF">AYL99_08672</name>
</gene>
<evidence type="ECO:0000256" key="7">
    <source>
        <dbReference type="SAM" id="MobiDB-lite"/>
    </source>
</evidence>
<keyword evidence="5" id="KW-0804">Transcription</keyword>
<keyword evidence="6" id="KW-0539">Nucleus</keyword>
<dbReference type="PANTHER" id="PTHR31313:SF86">
    <property type="entry name" value="ZN(2)-C6 FUNGAL-TYPE DOMAIN-CONTAINING PROTEIN"/>
    <property type="match status" value="1"/>
</dbReference>
<dbReference type="CDD" id="cd12148">
    <property type="entry name" value="fungal_TF_MHR"/>
    <property type="match status" value="1"/>
</dbReference>
<dbReference type="GeneID" id="30012840"/>
<evidence type="ECO:0000313" key="10">
    <source>
        <dbReference type="Proteomes" id="UP000078343"/>
    </source>
</evidence>
<dbReference type="InterPro" id="IPR051615">
    <property type="entry name" value="Transcr_Regulatory_Elem"/>
</dbReference>
<dbReference type="InterPro" id="IPR007219">
    <property type="entry name" value="XnlR_reg_dom"/>
</dbReference>
<dbReference type="GO" id="GO:0006351">
    <property type="term" value="P:DNA-templated transcription"/>
    <property type="evidence" value="ECO:0007669"/>
    <property type="project" value="InterPro"/>
</dbReference>
<proteinExistence type="predicted"/>
<reference evidence="9 10" key="1">
    <citation type="submission" date="2016-04" db="EMBL/GenBank/DDBJ databases">
        <title>Draft genome of Fonsecaea erecta CBS 125763.</title>
        <authorList>
            <person name="Weiss V.A."/>
            <person name="Vicente V.A."/>
            <person name="Raittz R.T."/>
            <person name="Moreno L.F."/>
            <person name="De Souza E.M."/>
            <person name="Pedrosa F.O."/>
            <person name="Steffens M.B."/>
            <person name="Faoro H."/>
            <person name="Tadra-Sfeir M.Z."/>
            <person name="Najafzadeh M.J."/>
            <person name="Felipe M.S."/>
            <person name="Teixeira M."/>
            <person name="Sun J."/>
            <person name="Xi L."/>
            <person name="Gomes R."/>
            <person name="De Azevedo C.M."/>
            <person name="Salgado C.G."/>
            <person name="Da Silva M.B."/>
            <person name="Nascimento M.F."/>
            <person name="Queiroz-Telles F."/>
            <person name="Attili D.S."/>
            <person name="Gorbushina A."/>
        </authorList>
    </citation>
    <scope>NUCLEOTIDE SEQUENCE [LARGE SCALE GENOMIC DNA]</scope>
    <source>
        <strain evidence="9 10">CBS 125763</strain>
    </source>
</reference>
<evidence type="ECO:0000256" key="6">
    <source>
        <dbReference type="ARBA" id="ARBA00023242"/>
    </source>
</evidence>
<dbReference type="Pfam" id="PF04082">
    <property type="entry name" value="Fungal_trans"/>
    <property type="match status" value="1"/>
</dbReference>
<feature type="compositionally biased region" description="Polar residues" evidence="7">
    <location>
        <begin position="61"/>
        <end position="83"/>
    </location>
</feature>
<evidence type="ECO:0000256" key="2">
    <source>
        <dbReference type="ARBA" id="ARBA00022833"/>
    </source>
</evidence>
<evidence type="ECO:0000256" key="3">
    <source>
        <dbReference type="ARBA" id="ARBA00023015"/>
    </source>
</evidence>
<feature type="domain" description="Xylanolytic transcriptional activator regulatory" evidence="8">
    <location>
        <begin position="294"/>
        <end position="369"/>
    </location>
</feature>